<evidence type="ECO:0000256" key="9">
    <source>
        <dbReference type="ARBA" id="ARBA00022801"/>
    </source>
</evidence>
<dbReference type="GO" id="GO:0005737">
    <property type="term" value="C:cytoplasm"/>
    <property type="evidence" value="ECO:0007669"/>
    <property type="project" value="UniProtKB-ARBA"/>
</dbReference>
<dbReference type="AlphaFoldDB" id="A0AAW1DEC3"/>
<evidence type="ECO:0000313" key="18">
    <source>
        <dbReference type="EMBL" id="KAK9509131.1"/>
    </source>
</evidence>
<keyword evidence="13" id="KW-0564">Palmitate</keyword>
<keyword evidence="14" id="KW-0449">Lipoprotein</keyword>
<evidence type="ECO:0000256" key="14">
    <source>
        <dbReference type="ARBA" id="ARBA00023288"/>
    </source>
</evidence>
<dbReference type="SMART" id="SM00253">
    <property type="entry name" value="SOCS"/>
    <property type="match status" value="1"/>
</dbReference>
<reference evidence="18 19" key="1">
    <citation type="submission" date="2022-12" db="EMBL/GenBank/DDBJ databases">
        <title>Chromosome-level genome assembly of true bugs.</title>
        <authorList>
            <person name="Ma L."/>
            <person name="Li H."/>
        </authorList>
    </citation>
    <scope>NUCLEOTIDE SEQUENCE [LARGE SCALE GENOMIC DNA]</scope>
    <source>
        <strain evidence="18">Lab_2022b</strain>
    </source>
</reference>
<evidence type="ECO:0000256" key="5">
    <source>
        <dbReference type="ARBA" id="ARBA00011984"/>
    </source>
</evidence>
<dbReference type="PROSITE" id="PS51421">
    <property type="entry name" value="RAS"/>
    <property type="match status" value="1"/>
</dbReference>
<comment type="subcellular location">
    <subcellularLocation>
        <location evidence="2">Membrane</location>
        <topology evidence="2">Lipid-anchor</topology>
    </subcellularLocation>
</comment>
<protein>
    <recommendedName>
        <fullName evidence="5">small monomeric GTPase</fullName>
        <ecNumber evidence="5">3.6.5.2</ecNumber>
    </recommendedName>
</protein>
<dbReference type="Gene3D" id="3.40.50.300">
    <property type="entry name" value="P-loop containing nucleotide triphosphate hydrolases"/>
    <property type="match status" value="1"/>
</dbReference>
<evidence type="ECO:0000256" key="2">
    <source>
        <dbReference type="ARBA" id="ARBA00004635"/>
    </source>
</evidence>
<proteinExistence type="inferred from homology"/>
<dbReference type="PRINTS" id="PR00449">
    <property type="entry name" value="RASTRNSFRMNG"/>
</dbReference>
<dbReference type="FunFam" id="3.40.50.300:FF:000371">
    <property type="entry name" value="RAB40C, member RAS oncogene family"/>
    <property type="match status" value="1"/>
</dbReference>
<keyword evidence="10" id="KW-0460">Magnesium</keyword>
<dbReference type="SMART" id="SM00173">
    <property type="entry name" value="RAS"/>
    <property type="match status" value="1"/>
</dbReference>
<comment type="caution">
    <text evidence="18">The sequence shown here is derived from an EMBL/GenBank/DDBJ whole genome shotgun (WGS) entry which is preliminary data.</text>
</comment>
<dbReference type="GO" id="GO:0003925">
    <property type="term" value="F:G protein activity"/>
    <property type="evidence" value="ECO:0007669"/>
    <property type="project" value="UniProtKB-EC"/>
</dbReference>
<sequence>MAVERNSCQQIKQYDYLLKFLLVGDSDVGKQEILSNLEDGSSESPFCSGSAYKTTTILLDGKRVKLQLWDTSGQGRFCTIIRSYSRGAQGILLVYDITNKWSFDGIDRWLKEVEEHAPGVPKVLVGNRLHLAFKRQVTTREAETYASKNSMAFFEVSPLCDFNITESFSELSRRALHRNGMERLWRSNKVLSLQELCCRSIVARTTVYGIDQLPLPSVIKSHLKSYAMTSYTTVSSPCGIGPGVSIGCCGPLGSGVGSGGGSTTGCLSAAGQSLSSRVISASYKKARAVSGANAHHHGSGLVSATVSPCFLSGGGNQQHHHHPPRNSCCIS</sequence>
<dbReference type="Proteomes" id="UP001461498">
    <property type="component" value="Unassembled WGS sequence"/>
</dbReference>
<evidence type="ECO:0000256" key="13">
    <source>
        <dbReference type="ARBA" id="ARBA00023139"/>
    </source>
</evidence>
<keyword evidence="8" id="KW-0833">Ubl conjugation pathway</keyword>
<keyword evidence="6" id="KW-0479">Metal-binding</keyword>
<organism evidence="18 19">
    <name type="scientific">Rhynocoris fuscipes</name>
    <dbReference type="NCBI Taxonomy" id="488301"/>
    <lineage>
        <taxon>Eukaryota</taxon>
        <taxon>Metazoa</taxon>
        <taxon>Ecdysozoa</taxon>
        <taxon>Arthropoda</taxon>
        <taxon>Hexapoda</taxon>
        <taxon>Insecta</taxon>
        <taxon>Pterygota</taxon>
        <taxon>Neoptera</taxon>
        <taxon>Paraneoptera</taxon>
        <taxon>Hemiptera</taxon>
        <taxon>Heteroptera</taxon>
        <taxon>Panheteroptera</taxon>
        <taxon>Cimicomorpha</taxon>
        <taxon>Reduviidae</taxon>
        <taxon>Harpactorinae</taxon>
        <taxon>Harpactorini</taxon>
        <taxon>Rhynocoris</taxon>
    </lineage>
</organism>
<dbReference type="GO" id="GO:0005525">
    <property type="term" value="F:GTP binding"/>
    <property type="evidence" value="ECO:0007669"/>
    <property type="project" value="UniProtKB-KW"/>
</dbReference>
<evidence type="ECO:0000256" key="6">
    <source>
        <dbReference type="ARBA" id="ARBA00022723"/>
    </source>
</evidence>
<name>A0AAW1DEC3_9HEMI</name>
<dbReference type="Gene3D" id="1.10.750.20">
    <property type="entry name" value="SOCS box"/>
    <property type="match status" value="1"/>
</dbReference>
<evidence type="ECO:0000256" key="16">
    <source>
        <dbReference type="ARBA" id="ARBA00047660"/>
    </source>
</evidence>
<dbReference type="SMART" id="SM00969">
    <property type="entry name" value="SOCS_box"/>
    <property type="match status" value="1"/>
</dbReference>
<keyword evidence="9" id="KW-0378">Hydrolase</keyword>
<evidence type="ECO:0000256" key="3">
    <source>
        <dbReference type="ARBA" id="ARBA00004906"/>
    </source>
</evidence>
<dbReference type="SMART" id="SM00175">
    <property type="entry name" value="RAB"/>
    <property type="match status" value="1"/>
</dbReference>
<dbReference type="PROSITE" id="PS51419">
    <property type="entry name" value="RAB"/>
    <property type="match status" value="1"/>
</dbReference>
<dbReference type="Pfam" id="PF07525">
    <property type="entry name" value="SOCS_box"/>
    <property type="match status" value="1"/>
</dbReference>
<evidence type="ECO:0000256" key="1">
    <source>
        <dbReference type="ARBA" id="ARBA00001946"/>
    </source>
</evidence>
<feature type="domain" description="SOCS box" evidence="17">
    <location>
        <begin position="183"/>
        <end position="229"/>
    </location>
</feature>
<dbReference type="GO" id="GO:0035556">
    <property type="term" value="P:intracellular signal transduction"/>
    <property type="evidence" value="ECO:0007669"/>
    <property type="project" value="InterPro"/>
</dbReference>
<comment type="catalytic activity">
    <reaction evidence="16">
        <text>GTP + H2O = GDP + phosphate + H(+)</text>
        <dbReference type="Rhea" id="RHEA:19669"/>
        <dbReference type="ChEBI" id="CHEBI:15377"/>
        <dbReference type="ChEBI" id="CHEBI:15378"/>
        <dbReference type="ChEBI" id="CHEBI:37565"/>
        <dbReference type="ChEBI" id="CHEBI:43474"/>
        <dbReference type="ChEBI" id="CHEBI:58189"/>
        <dbReference type="EC" id="3.6.5.2"/>
    </reaction>
    <physiologicalReaction direction="left-to-right" evidence="16">
        <dbReference type="Rhea" id="RHEA:19670"/>
    </physiologicalReaction>
</comment>
<dbReference type="InterPro" id="IPR005225">
    <property type="entry name" value="Small_GTP-bd"/>
</dbReference>
<dbReference type="SUPFAM" id="SSF52540">
    <property type="entry name" value="P-loop containing nucleoside triphosphate hydrolases"/>
    <property type="match status" value="1"/>
</dbReference>
<dbReference type="InterPro" id="IPR001806">
    <property type="entry name" value="Small_GTPase"/>
</dbReference>
<dbReference type="EMBL" id="JAPXFL010000003">
    <property type="protein sequence ID" value="KAK9509131.1"/>
    <property type="molecule type" value="Genomic_DNA"/>
</dbReference>
<dbReference type="InterPro" id="IPR027417">
    <property type="entry name" value="P-loop_NTPase"/>
</dbReference>
<evidence type="ECO:0000256" key="11">
    <source>
        <dbReference type="ARBA" id="ARBA00023134"/>
    </source>
</evidence>
<dbReference type="PANTHER" id="PTHR47980">
    <property type="entry name" value="LD44762P"/>
    <property type="match status" value="1"/>
</dbReference>
<dbReference type="InterPro" id="IPR001496">
    <property type="entry name" value="SOCS_box"/>
</dbReference>
<evidence type="ECO:0000256" key="8">
    <source>
        <dbReference type="ARBA" id="ARBA00022786"/>
    </source>
</evidence>
<comment type="pathway">
    <text evidence="3">Protein modification; protein ubiquitination.</text>
</comment>
<dbReference type="Pfam" id="PF00071">
    <property type="entry name" value="Ras"/>
    <property type="match status" value="1"/>
</dbReference>
<evidence type="ECO:0000256" key="12">
    <source>
        <dbReference type="ARBA" id="ARBA00023136"/>
    </source>
</evidence>
<dbReference type="CDD" id="cd03742">
    <property type="entry name" value="SOCS_Rab40"/>
    <property type="match status" value="1"/>
</dbReference>
<dbReference type="GO" id="GO:0046872">
    <property type="term" value="F:metal ion binding"/>
    <property type="evidence" value="ECO:0007669"/>
    <property type="project" value="UniProtKB-KW"/>
</dbReference>
<evidence type="ECO:0000256" key="15">
    <source>
        <dbReference type="ARBA" id="ARBA00023289"/>
    </source>
</evidence>
<evidence type="ECO:0000256" key="10">
    <source>
        <dbReference type="ARBA" id="ARBA00022842"/>
    </source>
</evidence>
<accession>A0AAW1DEC3</accession>
<gene>
    <name evidence="18" type="ORF">O3M35_006514</name>
</gene>
<comment type="cofactor">
    <cofactor evidence="1">
        <name>Mg(2+)</name>
        <dbReference type="ChEBI" id="CHEBI:18420"/>
    </cofactor>
</comment>
<dbReference type="InterPro" id="IPR036036">
    <property type="entry name" value="SOCS_box-like_dom_sf"/>
</dbReference>
<dbReference type="SMART" id="SM00174">
    <property type="entry name" value="RHO"/>
    <property type="match status" value="1"/>
</dbReference>
<evidence type="ECO:0000256" key="4">
    <source>
        <dbReference type="ARBA" id="ARBA00006270"/>
    </source>
</evidence>
<evidence type="ECO:0000256" key="7">
    <source>
        <dbReference type="ARBA" id="ARBA00022741"/>
    </source>
</evidence>
<comment type="similarity">
    <text evidence="4">Belongs to the small GTPase superfamily. Rab family.</text>
</comment>
<keyword evidence="12" id="KW-0472">Membrane</keyword>
<evidence type="ECO:0000313" key="19">
    <source>
        <dbReference type="Proteomes" id="UP001461498"/>
    </source>
</evidence>
<evidence type="ECO:0000259" key="17">
    <source>
        <dbReference type="PROSITE" id="PS50225"/>
    </source>
</evidence>
<dbReference type="SUPFAM" id="SSF158235">
    <property type="entry name" value="SOCS box-like"/>
    <property type="match status" value="1"/>
</dbReference>
<dbReference type="NCBIfam" id="TIGR00231">
    <property type="entry name" value="small_GTP"/>
    <property type="match status" value="1"/>
</dbReference>
<dbReference type="InterPro" id="IPR050305">
    <property type="entry name" value="Small_GTPase_Rab"/>
</dbReference>
<dbReference type="GO" id="GO:0016020">
    <property type="term" value="C:membrane"/>
    <property type="evidence" value="ECO:0007669"/>
    <property type="project" value="UniProtKB-SubCell"/>
</dbReference>
<keyword evidence="19" id="KW-1185">Reference proteome</keyword>
<keyword evidence="11" id="KW-0342">GTP-binding</keyword>
<dbReference type="EC" id="3.6.5.2" evidence="5"/>
<dbReference type="PROSITE" id="PS50225">
    <property type="entry name" value="SOCS"/>
    <property type="match status" value="1"/>
</dbReference>
<keyword evidence="7" id="KW-0547">Nucleotide-binding</keyword>
<keyword evidence="15" id="KW-0636">Prenylation</keyword>